<organism evidence="1 2">
    <name type="scientific">Citrullus colocynthis</name>
    <name type="common">colocynth</name>
    <dbReference type="NCBI Taxonomy" id="252529"/>
    <lineage>
        <taxon>Eukaryota</taxon>
        <taxon>Viridiplantae</taxon>
        <taxon>Streptophyta</taxon>
        <taxon>Embryophyta</taxon>
        <taxon>Tracheophyta</taxon>
        <taxon>Spermatophyta</taxon>
        <taxon>Magnoliopsida</taxon>
        <taxon>eudicotyledons</taxon>
        <taxon>Gunneridae</taxon>
        <taxon>Pentapetalae</taxon>
        <taxon>rosids</taxon>
        <taxon>fabids</taxon>
        <taxon>Cucurbitales</taxon>
        <taxon>Cucurbitaceae</taxon>
        <taxon>Benincaseae</taxon>
        <taxon>Citrullus</taxon>
    </lineage>
</organism>
<evidence type="ECO:0000313" key="2">
    <source>
        <dbReference type="Proteomes" id="UP001642487"/>
    </source>
</evidence>
<dbReference type="Proteomes" id="UP001642487">
    <property type="component" value="Chromosome 1"/>
</dbReference>
<gene>
    <name evidence="1" type="ORF">CITCOLO1_LOCUS1813</name>
</gene>
<protein>
    <submittedName>
        <fullName evidence="1">Uncharacterized protein</fullName>
    </submittedName>
</protein>
<keyword evidence="2" id="KW-1185">Reference proteome</keyword>
<name>A0ABP0XPX7_9ROSI</name>
<sequence>MNFIVGQNDVSAFGNGWILSPFRIKKPTRESNFFSPKQHLQFKQRHNGVTEPNVLIIREFAFDREGQLLSCVQELFGADLFNSFT</sequence>
<accession>A0ABP0XPX7</accession>
<reference evidence="1 2" key="1">
    <citation type="submission" date="2024-03" db="EMBL/GenBank/DDBJ databases">
        <authorList>
            <person name="Gkanogiannis A."/>
            <person name="Becerra Lopez-Lavalle L."/>
        </authorList>
    </citation>
    <scope>NUCLEOTIDE SEQUENCE [LARGE SCALE GENOMIC DNA]</scope>
</reference>
<dbReference type="EMBL" id="OZ021735">
    <property type="protein sequence ID" value="CAK9310198.1"/>
    <property type="molecule type" value="Genomic_DNA"/>
</dbReference>
<evidence type="ECO:0000313" key="1">
    <source>
        <dbReference type="EMBL" id="CAK9310198.1"/>
    </source>
</evidence>
<proteinExistence type="predicted"/>